<dbReference type="GO" id="GO:0008195">
    <property type="term" value="F:phosphatidate phosphatase activity"/>
    <property type="evidence" value="ECO:0007669"/>
    <property type="project" value="InterPro"/>
</dbReference>
<dbReference type="PANTHER" id="PTHR28208:SF3">
    <property type="entry name" value="PHOSPHATIDATE PHOSPHATASE APP1"/>
    <property type="match status" value="1"/>
</dbReference>
<dbReference type="AlphaFoldDB" id="A0A0P9DBW5"/>
<dbReference type="Pfam" id="PF09949">
    <property type="entry name" value="APP1_cat"/>
    <property type="match status" value="1"/>
</dbReference>
<comment type="caution">
    <text evidence="2">The sequence shown here is derived from an EMBL/GenBank/DDBJ whole genome shotgun (WGS) entry which is preliminary data.</text>
</comment>
<dbReference type="InterPro" id="IPR036412">
    <property type="entry name" value="HAD-like_sf"/>
</dbReference>
<reference evidence="2 3" key="1">
    <citation type="submission" date="2015-09" db="EMBL/GenBank/DDBJ databases">
        <title>Draft genome sequence of Kouleothrix aurantiaca JCM 19913.</title>
        <authorList>
            <person name="Hemp J."/>
        </authorList>
    </citation>
    <scope>NUCLEOTIDE SEQUENCE [LARGE SCALE GENOMIC DNA]</scope>
    <source>
        <strain evidence="2 3">COM-B</strain>
    </source>
</reference>
<dbReference type="InterPro" id="IPR019236">
    <property type="entry name" value="APP1_cat"/>
</dbReference>
<dbReference type="InterPro" id="IPR052935">
    <property type="entry name" value="Mg2+_PAP"/>
</dbReference>
<feature type="non-terminal residue" evidence="2">
    <location>
        <position position="1"/>
    </location>
</feature>
<gene>
    <name evidence="2" type="ORF">SE17_29395</name>
</gene>
<name>A0A0P9DBW5_9CHLR</name>
<sequence length="262" mass="27965">LPATQLWHAVALELLEPLPAGGEPVRASGRVLVPPAGARFGVISDIDDTVIRTDATSLLGTFRSTMLANARTRLPFPGVAALYRALHGAGTNPLFYVSSSPWNIYDMLSDVLALRGIPAGPLLLRNWGLERRLELAFRHHDHKFAAITRILETYPQLPCLLIGDSGQEDPEIYREVIARFPGRILAVYIRNVTSGSAPRTAAIQALAQELAASGSTLILADDTLGAARHAHAMGWISDAELDEVAAAVAGEQAAPPSGTQAE</sequence>
<proteinExistence type="predicted"/>
<dbReference type="Proteomes" id="UP000050509">
    <property type="component" value="Unassembled WGS sequence"/>
</dbReference>
<dbReference type="SUPFAM" id="SSF56784">
    <property type="entry name" value="HAD-like"/>
    <property type="match status" value="1"/>
</dbReference>
<keyword evidence="3" id="KW-1185">Reference proteome</keyword>
<protein>
    <recommendedName>
        <fullName evidence="1">Phosphatidate phosphatase APP1 catalytic domain-containing protein</fullName>
    </recommendedName>
</protein>
<accession>A0A0P9DBW5</accession>
<dbReference type="PATRIC" id="fig|186479.3.peg.2463"/>
<evidence type="ECO:0000259" key="1">
    <source>
        <dbReference type="Pfam" id="PF09949"/>
    </source>
</evidence>
<feature type="domain" description="Phosphatidate phosphatase APP1 catalytic" evidence="1">
    <location>
        <begin position="40"/>
        <end position="191"/>
    </location>
</feature>
<organism evidence="2 3">
    <name type="scientific">Kouleothrix aurantiaca</name>
    <dbReference type="NCBI Taxonomy" id="186479"/>
    <lineage>
        <taxon>Bacteria</taxon>
        <taxon>Bacillati</taxon>
        <taxon>Chloroflexota</taxon>
        <taxon>Chloroflexia</taxon>
        <taxon>Chloroflexales</taxon>
        <taxon>Roseiflexineae</taxon>
        <taxon>Roseiflexaceae</taxon>
        <taxon>Kouleothrix</taxon>
    </lineage>
</organism>
<dbReference type="EMBL" id="LJCR01001626">
    <property type="protein sequence ID" value="KPV50017.1"/>
    <property type="molecule type" value="Genomic_DNA"/>
</dbReference>
<evidence type="ECO:0000313" key="2">
    <source>
        <dbReference type="EMBL" id="KPV50017.1"/>
    </source>
</evidence>
<evidence type="ECO:0000313" key="3">
    <source>
        <dbReference type="Proteomes" id="UP000050509"/>
    </source>
</evidence>
<dbReference type="PANTHER" id="PTHR28208">
    <property type="entry name" value="PHOSPHATIDATE PHOSPHATASE APP1"/>
    <property type="match status" value="1"/>
</dbReference>